<gene>
    <name evidence="11" type="ORF">PIGHUM_00730</name>
</gene>
<keyword evidence="7" id="KW-1133">Transmembrane helix</keyword>
<dbReference type="AlphaFoldDB" id="A0A3P4AY10"/>
<evidence type="ECO:0000256" key="8">
    <source>
        <dbReference type="ARBA" id="ARBA00023136"/>
    </source>
</evidence>
<dbReference type="RefSeq" id="WP_124077908.1">
    <property type="nucleotide sequence ID" value="NZ_UWPJ01000008.1"/>
</dbReference>
<dbReference type="SUPFAM" id="SSF54523">
    <property type="entry name" value="Pili subunits"/>
    <property type="match status" value="1"/>
</dbReference>
<comment type="subcellular location">
    <subcellularLocation>
        <location evidence="1 9">Cell inner membrane</location>
        <topology evidence="1 9">Single-pass membrane protein</topology>
    </subcellularLocation>
</comment>
<dbReference type="InterPro" id="IPR012902">
    <property type="entry name" value="N_methyl_site"/>
</dbReference>
<dbReference type="GO" id="GO:0015628">
    <property type="term" value="P:protein secretion by the type II secretion system"/>
    <property type="evidence" value="ECO:0007669"/>
    <property type="project" value="UniProtKB-UniRule"/>
</dbReference>
<dbReference type="InterPro" id="IPR045584">
    <property type="entry name" value="Pilin-like"/>
</dbReference>
<dbReference type="NCBIfam" id="TIGR02532">
    <property type="entry name" value="IV_pilin_GFxxxE"/>
    <property type="match status" value="1"/>
</dbReference>
<evidence type="ECO:0000313" key="11">
    <source>
        <dbReference type="EMBL" id="VCU68672.1"/>
    </source>
</evidence>
<evidence type="ECO:0000256" key="2">
    <source>
        <dbReference type="ARBA" id="ARBA00008358"/>
    </source>
</evidence>
<keyword evidence="4 9" id="KW-0488">Methylation</keyword>
<evidence type="ECO:0000259" key="10">
    <source>
        <dbReference type="Pfam" id="PF02501"/>
    </source>
</evidence>
<evidence type="ECO:0000256" key="5">
    <source>
        <dbReference type="ARBA" id="ARBA00022519"/>
    </source>
</evidence>
<evidence type="ECO:0000256" key="7">
    <source>
        <dbReference type="ARBA" id="ARBA00022989"/>
    </source>
</evidence>
<dbReference type="InterPro" id="IPR010052">
    <property type="entry name" value="T2SS_protein-GspI"/>
</dbReference>
<dbReference type="PANTHER" id="PTHR38779:SF2">
    <property type="entry name" value="TYPE II SECRETION SYSTEM PROTEIN I-RELATED"/>
    <property type="match status" value="1"/>
</dbReference>
<dbReference type="EMBL" id="UWPJ01000008">
    <property type="protein sequence ID" value="VCU68672.1"/>
    <property type="molecule type" value="Genomic_DNA"/>
</dbReference>
<dbReference type="Pfam" id="PF02501">
    <property type="entry name" value="T2SSI"/>
    <property type="match status" value="1"/>
</dbReference>
<evidence type="ECO:0000256" key="1">
    <source>
        <dbReference type="ARBA" id="ARBA00004377"/>
    </source>
</evidence>
<keyword evidence="8" id="KW-0472">Membrane</keyword>
<name>A0A3P4AY10_9BURK</name>
<organism evidence="11 12">
    <name type="scientific">Pigmentiphaga humi</name>
    <dbReference type="NCBI Taxonomy" id="2478468"/>
    <lineage>
        <taxon>Bacteria</taxon>
        <taxon>Pseudomonadati</taxon>
        <taxon>Pseudomonadota</taxon>
        <taxon>Betaproteobacteria</taxon>
        <taxon>Burkholderiales</taxon>
        <taxon>Alcaligenaceae</taxon>
        <taxon>Pigmentiphaga</taxon>
    </lineage>
</organism>
<comment type="subunit">
    <text evidence="9">Type II secretion is composed of four main components: the outer membrane complex, the inner membrane complex, the cytoplasmic secretion ATPase and the periplasm-spanning pseudopilus.</text>
</comment>
<protein>
    <recommendedName>
        <fullName evidence="9">Type II secretion system protein I</fullName>
        <shortName evidence="9">T2SS minor pseudopilin I</shortName>
    </recommendedName>
</protein>
<comment type="similarity">
    <text evidence="2 9">Belongs to the GSP I family.</text>
</comment>
<evidence type="ECO:0000256" key="9">
    <source>
        <dbReference type="RuleBase" id="RU368030"/>
    </source>
</evidence>
<dbReference type="NCBIfam" id="TIGR01707">
    <property type="entry name" value="gspI"/>
    <property type="match status" value="1"/>
</dbReference>
<dbReference type="GO" id="GO:0005886">
    <property type="term" value="C:plasma membrane"/>
    <property type="evidence" value="ECO:0007669"/>
    <property type="project" value="UniProtKB-SubCell"/>
</dbReference>
<accession>A0A3P4AY10</accession>
<evidence type="ECO:0000313" key="12">
    <source>
        <dbReference type="Proteomes" id="UP000277294"/>
    </source>
</evidence>
<comment type="PTM">
    <text evidence="9">Cleaved by prepilin peptidase.</text>
</comment>
<sequence>MRSNEAGFTLVEVLVALAIVGVALAASVRAVGMIAQNNAALRAKSLALVEAENQLAELRLARLMPSPGRQVAACPQGGQAMQCERVFTNSDNANIRQVMIRVHPDGDANVTLAQINGFLSALP</sequence>
<reference evidence="11 12" key="1">
    <citation type="submission" date="2018-10" db="EMBL/GenBank/DDBJ databases">
        <authorList>
            <person name="Criscuolo A."/>
        </authorList>
    </citation>
    <scope>NUCLEOTIDE SEQUENCE [LARGE SCALE GENOMIC DNA]</scope>
    <source>
        <strain evidence="11">DnA1</strain>
    </source>
</reference>
<keyword evidence="5 9" id="KW-0997">Cell inner membrane</keyword>
<keyword evidence="6" id="KW-0812">Transmembrane</keyword>
<dbReference type="GO" id="GO:0015627">
    <property type="term" value="C:type II protein secretion system complex"/>
    <property type="evidence" value="ECO:0007669"/>
    <property type="project" value="UniProtKB-UniRule"/>
</dbReference>
<proteinExistence type="inferred from homology"/>
<dbReference type="PANTHER" id="PTHR38779">
    <property type="entry name" value="TYPE II SECRETION SYSTEM PROTEIN I-RELATED"/>
    <property type="match status" value="1"/>
</dbReference>
<evidence type="ECO:0000256" key="6">
    <source>
        <dbReference type="ARBA" id="ARBA00022692"/>
    </source>
</evidence>
<feature type="domain" description="Type II secretion system protein GspI C-terminal" evidence="10">
    <location>
        <begin position="41"/>
        <end position="119"/>
    </location>
</feature>
<dbReference type="OrthoDB" id="5296572at2"/>
<keyword evidence="12" id="KW-1185">Reference proteome</keyword>
<dbReference type="PROSITE" id="PS00409">
    <property type="entry name" value="PROKAR_NTER_METHYL"/>
    <property type="match status" value="1"/>
</dbReference>
<dbReference type="Pfam" id="PF07963">
    <property type="entry name" value="N_methyl"/>
    <property type="match status" value="1"/>
</dbReference>
<evidence type="ECO:0000256" key="4">
    <source>
        <dbReference type="ARBA" id="ARBA00022481"/>
    </source>
</evidence>
<dbReference type="Proteomes" id="UP000277294">
    <property type="component" value="Unassembled WGS sequence"/>
</dbReference>
<evidence type="ECO:0000256" key="3">
    <source>
        <dbReference type="ARBA" id="ARBA00022475"/>
    </source>
</evidence>
<keyword evidence="3" id="KW-1003">Cell membrane</keyword>
<comment type="function">
    <text evidence="9">Component of the type II secretion system required for the energy-dependent secretion of extracellular factors such as proteases and toxins from the periplasm.</text>
</comment>
<dbReference type="Gene3D" id="3.30.1300.30">
    <property type="entry name" value="GSPII I/J protein-like"/>
    <property type="match status" value="1"/>
</dbReference>
<dbReference type="InterPro" id="IPR003413">
    <property type="entry name" value="T2SS_GspI_C"/>
</dbReference>